<dbReference type="EMBL" id="QGLE01000002">
    <property type="protein sequence ID" value="PWR25127.1"/>
    <property type="molecule type" value="Genomic_DNA"/>
</dbReference>
<feature type="transmembrane region" description="Helical" evidence="11">
    <location>
        <begin position="81"/>
        <end position="103"/>
    </location>
</feature>
<evidence type="ECO:0000256" key="3">
    <source>
        <dbReference type="ARBA" id="ARBA00022553"/>
    </source>
</evidence>
<keyword evidence="4" id="KW-0808">Transferase</keyword>
<dbReference type="PANTHER" id="PTHR43065">
    <property type="entry name" value="SENSOR HISTIDINE KINASE"/>
    <property type="match status" value="1"/>
</dbReference>
<evidence type="ECO:0000313" key="15">
    <source>
        <dbReference type="Proteomes" id="UP000245461"/>
    </source>
</evidence>
<keyword evidence="5" id="KW-0547">Nucleotide-binding</keyword>
<dbReference type="InterPro" id="IPR035965">
    <property type="entry name" value="PAS-like_dom_sf"/>
</dbReference>
<dbReference type="SUPFAM" id="SSF47384">
    <property type="entry name" value="Homodimeric domain of signal transducing histidine kinase"/>
    <property type="match status" value="1"/>
</dbReference>
<dbReference type="AlphaFoldDB" id="A0A317EDL2"/>
<dbReference type="GO" id="GO:0006355">
    <property type="term" value="P:regulation of DNA-templated transcription"/>
    <property type="evidence" value="ECO:0007669"/>
    <property type="project" value="InterPro"/>
</dbReference>
<evidence type="ECO:0000256" key="5">
    <source>
        <dbReference type="ARBA" id="ARBA00022741"/>
    </source>
</evidence>
<evidence type="ECO:0000259" key="12">
    <source>
        <dbReference type="PROSITE" id="PS50109"/>
    </source>
</evidence>
<protein>
    <recommendedName>
        <fullName evidence="10">Sensor protein FixL</fullName>
        <ecNumber evidence="2">2.7.13.3</ecNumber>
    </recommendedName>
</protein>
<keyword evidence="11" id="KW-0812">Transmembrane</keyword>
<dbReference type="PROSITE" id="PS50109">
    <property type="entry name" value="HIS_KIN"/>
    <property type="match status" value="1"/>
</dbReference>
<proteinExistence type="predicted"/>
<dbReference type="Pfam" id="PF02518">
    <property type="entry name" value="HATPase_c"/>
    <property type="match status" value="1"/>
</dbReference>
<dbReference type="Gene3D" id="3.30.450.20">
    <property type="entry name" value="PAS domain"/>
    <property type="match status" value="1"/>
</dbReference>
<evidence type="ECO:0000313" key="14">
    <source>
        <dbReference type="EMBL" id="PWR25127.1"/>
    </source>
</evidence>
<feature type="transmembrane region" description="Helical" evidence="11">
    <location>
        <begin position="46"/>
        <end position="75"/>
    </location>
</feature>
<dbReference type="FunFam" id="3.30.565.10:FF:000042">
    <property type="entry name" value="Two-component sensor histidine kinase KdpD"/>
    <property type="match status" value="1"/>
</dbReference>
<keyword evidence="11" id="KW-1133">Transmembrane helix</keyword>
<accession>A0A317EDL2</accession>
<dbReference type="Pfam" id="PF00989">
    <property type="entry name" value="PAS"/>
    <property type="match status" value="1"/>
</dbReference>
<evidence type="ECO:0000256" key="4">
    <source>
        <dbReference type="ARBA" id="ARBA00022679"/>
    </source>
</evidence>
<evidence type="ECO:0000256" key="8">
    <source>
        <dbReference type="ARBA" id="ARBA00023012"/>
    </source>
</evidence>
<keyword evidence="8" id="KW-0902">Two-component regulatory system</keyword>
<organism evidence="14 15">
    <name type="scientific">Zavarzinia aquatilis</name>
    <dbReference type="NCBI Taxonomy" id="2211142"/>
    <lineage>
        <taxon>Bacteria</taxon>
        <taxon>Pseudomonadati</taxon>
        <taxon>Pseudomonadota</taxon>
        <taxon>Alphaproteobacteria</taxon>
        <taxon>Rhodospirillales</taxon>
        <taxon>Zavarziniaceae</taxon>
        <taxon>Zavarzinia</taxon>
    </lineage>
</organism>
<reference evidence="14 15" key="1">
    <citation type="submission" date="2018-05" db="EMBL/GenBank/DDBJ databases">
        <title>Zavarzinia sp. HR-AS.</title>
        <authorList>
            <person name="Lee Y."/>
            <person name="Jeon C.O."/>
        </authorList>
    </citation>
    <scope>NUCLEOTIDE SEQUENCE [LARGE SCALE GENOMIC DNA]</scope>
    <source>
        <strain evidence="14 15">HR-AS</strain>
    </source>
</reference>
<dbReference type="CDD" id="cd00130">
    <property type="entry name" value="PAS"/>
    <property type="match status" value="1"/>
</dbReference>
<dbReference type="InterPro" id="IPR013767">
    <property type="entry name" value="PAS_fold"/>
</dbReference>
<dbReference type="InterPro" id="IPR036097">
    <property type="entry name" value="HisK_dim/P_sf"/>
</dbReference>
<evidence type="ECO:0000256" key="1">
    <source>
        <dbReference type="ARBA" id="ARBA00000085"/>
    </source>
</evidence>
<dbReference type="CDD" id="cd00082">
    <property type="entry name" value="HisKA"/>
    <property type="match status" value="1"/>
</dbReference>
<feature type="domain" description="PAS" evidence="13">
    <location>
        <begin position="117"/>
        <end position="187"/>
    </location>
</feature>
<name>A0A317EDL2_9PROT</name>
<dbReference type="SUPFAM" id="SSF55785">
    <property type="entry name" value="PYP-like sensor domain (PAS domain)"/>
    <property type="match status" value="1"/>
</dbReference>
<keyword evidence="6 14" id="KW-0418">Kinase</keyword>
<dbReference type="Gene3D" id="3.30.565.10">
    <property type="entry name" value="Histidine kinase-like ATPase, C-terminal domain"/>
    <property type="match status" value="1"/>
</dbReference>
<comment type="function">
    <text evidence="9">Putative oxygen sensor; modulates the activity of FixJ, a transcriptional activator of nitrogen fixation fixK gene. FixL probably acts as a kinase that phosphorylates FixJ.</text>
</comment>
<dbReference type="PANTHER" id="PTHR43065:SF10">
    <property type="entry name" value="PEROXIDE STRESS-ACTIVATED HISTIDINE KINASE MAK3"/>
    <property type="match status" value="1"/>
</dbReference>
<evidence type="ECO:0000256" key="7">
    <source>
        <dbReference type="ARBA" id="ARBA00022840"/>
    </source>
</evidence>
<dbReference type="SMART" id="SM00091">
    <property type="entry name" value="PAS"/>
    <property type="match status" value="1"/>
</dbReference>
<dbReference type="InterPro" id="IPR036890">
    <property type="entry name" value="HATPase_C_sf"/>
</dbReference>
<dbReference type="Proteomes" id="UP000245461">
    <property type="component" value="Unassembled WGS sequence"/>
</dbReference>
<dbReference type="InterPro" id="IPR003594">
    <property type="entry name" value="HATPase_dom"/>
</dbReference>
<keyword evidence="7" id="KW-0067">ATP-binding</keyword>
<dbReference type="SMART" id="SM00387">
    <property type="entry name" value="HATPase_c"/>
    <property type="match status" value="1"/>
</dbReference>
<dbReference type="InterPro" id="IPR003661">
    <property type="entry name" value="HisK_dim/P_dom"/>
</dbReference>
<sequence>MVGLRQPSAADNGRSLRVYGLTALAVALAVALNVEGSIFAGQAGYLPFVACVVLASAFGGFLPGVIVVGLGAIAVPVLSGLGGMSGGVALVVYIAVGFGIAFWGGSALKARRTAATTQQHLQSILDTVPDAMIVIDRNGIMRSFSTAAERLFGWSASEVIGRNVSTLMPQPYRDAHNSYLERYARTKERRIIGIGRIIVGLRKNGTTFPMELHVGETGGAVPFFTGFVRDLTERQQVEARLQDLQSELVHVSRLMAVGEMASMLAHELNQPLSAVANLLTGSRRLLERGRAEDEPKIRDALQKAAQQALRAGDIIHRMRSFVSRGDGERSIENLSKVVEEAAALGLVGAKERHVEVGFDLDVEANAIFVDKVQIQQVLLNLIRNAMEAMQDTPRRKLSIATARRDDEFVVVSVADTGSGLAEEIREKLFQPFMTTKPQGMGVGLSISRSIVDAHGGRIWAEANAGGGTVFRFTLPPVPTEGATDD</sequence>
<feature type="transmembrane region" description="Helical" evidence="11">
    <location>
        <begin position="16"/>
        <end position="34"/>
    </location>
</feature>
<evidence type="ECO:0000256" key="11">
    <source>
        <dbReference type="SAM" id="Phobius"/>
    </source>
</evidence>
<evidence type="ECO:0000256" key="6">
    <source>
        <dbReference type="ARBA" id="ARBA00022777"/>
    </source>
</evidence>
<dbReference type="Gene3D" id="1.10.287.130">
    <property type="match status" value="1"/>
</dbReference>
<dbReference type="Pfam" id="PF00512">
    <property type="entry name" value="HisKA"/>
    <property type="match status" value="1"/>
</dbReference>
<dbReference type="PRINTS" id="PR00344">
    <property type="entry name" value="BCTRLSENSOR"/>
</dbReference>
<evidence type="ECO:0000259" key="13">
    <source>
        <dbReference type="PROSITE" id="PS50112"/>
    </source>
</evidence>
<evidence type="ECO:0000256" key="9">
    <source>
        <dbReference type="ARBA" id="ARBA00059827"/>
    </source>
</evidence>
<dbReference type="GO" id="GO:0000155">
    <property type="term" value="F:phosphorelay sensor kinase activity"/>
    <property type="evidence" value="ECO:0007669"/>
    <property type="project" value="InterPro"/>
</dbReference>
<dbReference type="InterPro" id="IPR005467">
    <property type="entry name" value="His_kinase_dom"/>
</dbReference>
<dbReference type="GO" id="GO:0042802">
    <property type="term" value="F:identical protein binding"/>
    <property type="evidence" value="ECO:0007669"/>
    <property type="project" value="UniProtKB-ARBA"/>
</dbReference>
<dbReference type="FunFam" id="3.30.450.20:FF:000060">
    <property type="entry name" value="Sensor protein FixL"/>
    <property type="match status" value="1"/>
</dbReference>
<dbReference type="GO" id="GO:0005524">
    <property type="term" value="F:ATP binding"/>
    <property type="evidence" value="ECO:0007669"/>
    <property type="project" value="UniProtKB-KW"/>
</dbReference>
<dbReference type="SUPFAM" id="SSF55874">
    <property type="entry name" value="ATPase domain of HSP90 chaperone/DNA topoisomerase II/histidine kinase"/>
    <property type="match status" value="1"/>
</dbReference>
<keyword evidence="3" id="KW-0597">Phosphoprotein</keyword>
<dbReference type="EC" id="2.7.13.3" evidence="2"/>
<dbReference type="SMART" id="SM00388">
    <property type="entry name" value="HisKA"/>
    <property type="match status" value="1"/>
</dbReference>
<keyword evidence="11" id="KW-0472">Membrane</keyword>
<dbReference type="PROSITE" id="PS50112">
    <property type="entry name" value="PAS"/>
    <property type="match status" value="1"/>
</dbReference>
<comment type="caution">
    <text evidence="14">The sequence shown here is derived from an EMBL/GenBank/DDBJ whole genome shotgun (WGS) entry which is preliminary data.</text>
</comment>
<keyword evidence="15" id="KW-1185">Reference proteome</keyword>
<dbReference type="InterPro" id="IPR000014">
    <property type="entry name" value="PAS"/>
</dbReference>
<evidence type="ECO:0000256" key="10">
    <source>
        <dbReference type="ARBA" id="ARBA00070616"/>
    </source>
</evidence>
<feature type="domain" description="Histidine kinase" evidence="12">
    <location>
        <begin position="263"/>
        <end position="478"/>
    </location>
</feature>
<comment type="catalytic activity">
    <reaction evidence="1">
        <text>ATP + protein L-histidine = ADP + protein N-phospho-L-histidine.</text>
        <dbReference type="EC" id="2.7.13.3"/>
    </reaction>
</comment>
<dbReference type="NCBIfam" id="TIGR00229">
    <property type="entry name" value="sensory_box"/>
    <property type="match status" value="1"/>
</dbReference>
<evidence type="ECO:0000256" key="2">
    <source>
        <dbReference type="ARBA" id="ARBA00012438"/>
    </source>
</evidence>
<dbReference type="Gene3D" id="6.10.250.2580">
    <property type="match status" value="1"/>
</dbReference>
<gene>
    <name evidence="14" type="ORF">DKG74_05015</name>
</gene>
<dbReference type="OrthoDB" id="9795133at2"/>
<dbReference type="InterPro" id="IPR004358">
    <property type="entry name" value="Sig_transdc_His_kin-like_C"/>
</dbReference>